<dbReference type="OrthoDB" id="9790710at2"/>
<dbReference type="KEGG" id="grs:C7S20_08380"/>
<dbReference type="Gene3D" id="3.40.50.2000">
    <property type="entry name" value="Glycogen Phosphorylase B"/>
    <property type="match status" value="2"/>
</dbReference>
<keyword evidence="4" id="KW-1185">Reference proteome</keyword>
<keyword evidence="1 3" id="KW-0808">Transferase</keyword>
<sequence>MKVLRIISSMAPKTGGPCQGIRNSIPRLQELGVENEVVCLDDPESDYGVVDDFQIYKLGNGKTGYQYHSRLVEWLVQNLGNYSHVLVHGLWQFPNYAVYKAIKKLKDKGKDVPNVAIMPHGMLDPYFQRATERRFKALRNEFVWRITEKKAINNADALFFTCEEELRLAKTTFKGYQPKKEINVGYGIQKPPQYSREFSDALYKKLPNLTNDYWLFLSRIHPKKGVDLLISAYKDLAKTRASLPALVIAGPLESDYAIEMIKLAGNHPNIHFPGMLVKEEKWEAFYNCEAFVLPSHQENFGIAVVEAMACRKPVLISDQVNIWREIQQGGAGLVFNDTVKGTHTALENFLELTSEARIAMGELAHNAYITHFSIEKAAQRMRDQLHLVLQKPK</sequence>
<name>A0A2R3ZAU9_9FLAO</name>
<evidence type="ECO:0000256" key="1">
    <source>
        <dbReference type="ARBA" id="ARBA00022679"/>
    </source>
</evidence>
<dbReference type="EMBL" id="CP028136">
    <property type="protein sequence ID" value="AVR47387.1"/>
    <property type="molecule type" value="Genomic_DNA"/>
</dbReference>
<evidence type="ECO:0000313" key="3">
    <source>
        <dbReference type="EMBL" id="AVR47387.1"/>
    </source>
</evidence>
<dbReference type="PANTHER" id="PTHR46401:SF2">
    <property type="entry name" value="GLYCOSYLTRANSFERASE WBBK-RELATED"/>
    <property type="match status" value="1"/>
</dbReference>
<accession>A0A2R3ZAU9</accession>
<feature type="domain" description="Glycosyl transferase family 1" evidence="2">
    <location>
        <begin position="207"/>
        <end position="361"/>
    </location>
</feature>
<dbReference type="RefSeq" id="WP_107014155.1">
    <property type="nucleotide sequence ID" value="NZ_CP028136.1"/>
</dbReference>
<dbReference type="AlphaFoldDB" id="A0A2R3ZAU9"/>
<dbReference type="Pfam" id="PF00534">
    <property type="entry name" value="Glycos_transf_1"/>
    <property type="match status" value="1"/>
</dbReference>
<protein>
    <submittedName>
        <fullName evidence="3">Glycosyl transferase family 1</fullName>
    </submittedName>
</protein>
<proteinExistence type="predicted"/>
<dbReference type="InterPro" id="IPR001296">
    <property type="entry name" value="Glyco_trans_1"/>
</dbReference>
<dbReference type="GO" id="GO:0016757">
    <property type="term" value="F:glycosyltransferase activity"/>
    <property type="evidence" value="ECO:0007669"/>
    <property type="project" value="InterPro"/>
</dbReference>
<gene>
    <name evidence="3" type="ORF">C7S20_08380</name>
</gene>
<dbReference type="PANTHER" id="PTHR46401">
    <property type="entry name" value="GLYCOSYLTRANSFERASE WBBK-RELATED"/>
    <property type="match status" value="1"/>
</dbReference>
<dbReference type="SUPFAM" id="SSF53756">
    <property type="entry name" value="UDP-Glycosyltransferase/glycogen phosphorylase"/>
    <property type="match status" value="1"/>
</dbReference>
<evidence type="ECO:0000313" key="4">
    <source>
        <dbReference type="Proteomes" id="UP000241507"/>
    </source>
</evidence>
<dbReference type="GO" id="GO:0009103">
    <property type="term" value="P:lipopolysaccharide biosynthetic process"/>
    <property type="evidence" value="ECO:0007669"/>
    <property type="project" value="TreeGrafter"/>
</dbReference>
<dbReference type="Proteomes" id="UP000241507">
    <property type="component" value="Chromosome"/>
</dbReference>
<reference evidence="4" key="1">
    <citation type="submission" date="2018-03" db="EMBL/GenBank/DDBJ databases">
        <title>Gramella fulva sp. nov., isolated from a dry surface of tidal flat.</title>
        <authorList>
            <person name="Hwang S.H."/>
            <person name="Hwang W.M."/>
            <person name="Kang K."/>
            <person name="Ahn T.-Y."/>
        </authorList>
    </citation>
    <scope>NUCLEOTIDE SEQUENCE [LARGE SCALE GENOMIC DNA]</scope>
    <source>
        <strain evidence="4">SH35</strain>
    </source>
</reference>
<evidence type="ECO:0000259" key="2">
    <source>
        <dbReference type="Pfam" id="PF00534"/>
    </source>
</evidence>
<organism evidence="3 4">
    <name type="scientific">Christiangramia fulva</name>
    <dbReference type="NCBI Taxonomy" id="2126553"/>
    <lineage>
        <taxon>Bacteria</taxon>
        <taxon>Pseudomonadati</taxon>
        <taxon>Bacteroidota</taxon>
        <taxon>Flavobacteriia</taxon>
        <taxon>Flavobacteriales</taxon>
        <taxon>Flavobacteriaceae</taxon>
        <taxon>Christiangramia</taxon>
    </lineage>
</organism>